<evidence type="ECO:0000313" key="3">
    <source>
        <dbReference type="Proteomes" id="UP001345013"/>
    </source>
</evidence>
<evidence type="ECO:0000259" key="1">
    <source>
        <dbReference type="Pfam" id="PF01425"/>
    </source>
</evidence>
<dbReference type="EMBL" id="JAVRRG010000023">
    <property type="protein sequence ID" value="KAK5096304.1"/>
    <property type="molecule type" value="Genomic_DNA"/>
</dbReference>
<sequence length="549" mass="60819">MRSKVEEYVQVDDIFDTAFLSTIIFRGLEPSKLTIAETAQAYLKTLGNQKVTSLSAQELLPGPYIIVKETLRDVWKVVDDAYGTCITTLRPQPGSRPFEPFNLRSADSQFPSFALPSRVKAKAASSSKLSGLRILVKDNIDLEGVKTSNGNRAFYDTYPPREQSAPCVQRLIMQGADVLGKTKMSPFANWEEPIEHIDYQAPWNTRADGHQSPGGSSSGSAMAIASYDWLDVAIGTDTWASVTRPALWAGCFGLRPSMDAVASEGIEPFSPPFDTAGILAASLQTCRDVASEWLTHEALVQRPQPISSIIWPTDYWDNISVKQAQLARKLVESMKASLNVDCEDISFAEAWSKSPPADAHGLSLAEYINDAPPTQCYDAYHATQDFRDKYQELFDRQPYVSPATQSMWEYAKTVTREERNRGFEKMATYAKWLSSHVLTGTHSNTLVILPIEDMKPRYRDQQPDFRRPPQDGISYLGLAPVLKAPLLTVPIDEISYESTITGKTERLPFAVAVMGTPGTDLSLMDNILKVLEHAGISATVKTGKSIYHS</sequence>
<proteinExistence type="predicted"/>
<protein>
    <recommendedName>
        <fullName evidence="1">Amidase domain-containing protein</fullName>
    </recommendedName>
</protein>
<keyword evidence="3" id="KW-1185">Reference proteome</keyword>
<dbReference type="PANTHER" id="PTHR46310:SF7">
    <property type="entry name" value="AMIDASE 1"/>
    <property type="match status" value="1"/>
</dbReference>
<dbReference type="InterPro" id="IPR023631">
    <property type="entry name" value="Amidase_dom"/>
</dbReference>
<dbReference type="Proteomes" id="UP001345013">
    <property type="component" value="Unassembled WGS sequence"/>
</dbReference>
<organism evidence="2 3">
    <name type="scientific">Lithohypha guttulata</name>
    <dbReference type="NCBI Taxonomy" id="1690604"/>
    <lineage>
        <taxon>Eukaryota</taxon>
        <taxon>Fungi</taxon>
        <taxon>Dikarya</taxon>
        <taxon>Ascomycota</taxon>
        <taxon>Pezizomycotina</taxon>
        <taxon>Eurotiomycetes</taxon>
        <taxon>Chaetothyriomycetidae</taxon>
        <taxon>Chaetothyriales</taxon>
        <taxon>Trichomeriaceae</taxon>
        <taxon>Lithohypha</taxon>
    </lineage>
</organism>
<accession>A0ABR0KHA3</accession>
<comment type="caution">
    <text evidence="2">The sequence shown here is derived from an EMBL/GenBank/DDBJ whole genome shotgun (WGS) entry which is preliminary data.</text>
</comment>
<dbReference type="Gene3D" id="3.90.1300.10">
    <property type="entry name" value="Amidase signature (AS) domain"/>
    <property type="match status" value="1"/>
</dbReference>
<dbReference type="Pfam" id="PF01425">
    <property type="entry name" value="Amidase"/>
    <property type="match status" value="1"/>
</dbReference>
<evidence type="ECO:0000313" key="2">
    <source>
        <dbReference type="EMBL" id="KAK5096304.1"/>
    </source>
</evidence>
<dbReference type="SUPFAM" id="SSF75304">
    <property type="entry name" value="Amidase signature (AS) enzymes"/>
    <property type="match status" value="1"/>
</dbReference>
<feature type="domain" description="Amidase" evidence="1">
    <location>
        <begin position="123"/>
        <end position="298"/>
    </location>
</feature>
<dbReference type="InterPro" id="IPR036928">
    <property type="entry name" value="AS_sf"/>
</dbReference>
<name>A0ABR0KHA3_9EURO</name>
<gene>
    <name evidence="2" type="ORF">LTR24_002710</name>
</gene>
<dbReference type="PANTHER" id="PTHR46310">
    <property type="entry name" value="AMIDASE 1"/>
    <property type="match status" value="1"/>
</dbReference>
<reference evidence="2 3" key="1">
    <citation type="submission" date="2023-08" db="EMBL/GenBank/DDBJ databases">
        <title>Black Yeasts Isolated from many extreme environments.</title>
        <authorList>
            <person name="Coleine C."/>
            <person name="Stajich J.E."/>
            <person name="Selbmann L."/>
        </authorList>
    </citation>
    <scope>NUCLEOTIDE SEQUENCE [LARGE SCALE GENOMIC DNA]</scope>
    <source>
        <strain evidence="2 3">CCFEE 5885</strain>
    </source>
</reference>